<dbReference type="Proteomes" id="UP000230002">
    <property type="component" value="Unassembled WGS sequence"/>
</dbReference>
<feature type="compositionally biased region" description="Low complexity" evidence="1">
    <location>
        <begin position="144"/>
        <end position="160"/>
    </location>
</feature>
<gene>
    <name evidence="2" type="ORF">GSI_13439</name>
</gene>
<feature type="region of interest" description="Disordered" evidence="1">
    <location>
        <begin position="32"/>
        <end position="58"/>
    </location>
</feature>
<name>A0A2G8RQ98_9APHY</name>
<dbReference type="AlphaFoldDB" id="A0A2G8RQ98"/>
<organism evidence="2 3">
    <name type="scientific">Ganoderma sinense ZZ0214-1</name>
    <dbReference type="NCBI Taxonomy" id="1077348"/>
    <lineage>
        <taxon>Eukaryota</taxon>
        <taxon>Fungi</taxon>
        <taxon>Dikarya</taxon>
        <taxon>Basidiomycota</taxon>
        <taxon>Agaricomycotina</taxon>
        <taxon>Agaricomycetes</taxon>
        <taxon>Polyporales</taxon>
        <taxon>Polyporaceae</taxon>
        <taxon>Ganoderma</taxon>
    </lineage>
</organism>
<comment type="caution">
    <text evidence="2">The sequence shown here is derived from an EMBL/GenBank/DDBJ whole genome shotgun (WGS) entry which is preliminary data.</text>
</comment>
<protein>
    <submittedName>
        <fullName evidence="2">Uncharacterized protein</fullName>
    </submittedName>
</protein>
<sequence length="424" mass="47120">MSSYISSSAINPLVHVYFFNPVTGSITYEPMRSPGAAPSNSPRLQYIPGQPKPRTLGKDTRGLIEDLPIRHNHAVYFIATPPSKWDPLTTKDRLSKIRRAKLHVRKMELQVLELEAALTQDDHDDHDDYESEDVSSCYSYDTSSLSIGDCSGESSISSIEESQRSRDSFSTDDSLSDHDTDPEEDEPGEHRDRQGDDKNEDDDNLRNNVASVTASVLPSAPSPETSNSLSILHAHPMTPSESPPKPLSRYLLSIPKTPSSLRQLTHPPSVDNVPSTLSTLGKQGERRSNKRKAEDFEDSRTVKRLKTAPPTDPQAPIPSAPVTDLPRADQQSTSLKRKREDDDDVIASGSSQQDNSDSGPAAKKLRTAPEPMIPRRRRRRPKVVRPLARKMWDKLMKTKLKALKLGATFSDFGFLPAKKTRRAA</sequence>
<dbReference type="EMBL" id="AYKW01000067">
    <property type="protein sequence ID" value="PIL23690.1"/>
    <property type="molecule type" value="Genomic_DNA"/>
</dbReference>
<accession>A0A2G8RQ98</accession>
<feature type="compositionally biased region" description="Basic and acidic residues" evidence="1">
    <location>
        <begin position="283"/>
        <end position="301"/>
    </location>
</feature>
<reference evidence="2 3" key="1">
    <citation type="journal article" date="2015" name="Sci. Rep.">
        <title>Chromosome-level genome map provides insights into diverse defense mechanisms in the medicinal fungus Ganoderma sinense.</title>
        <authorList>
            <person name="Zhu Y."/>
            <person name="Xu J."/>
            <person name="Sun C."/>
            <person name="Zhou S."/>
            <person name="Xu H."/>
            <person name="Nelson D.R."/>
            <person name="Qian J."/>
            <person name="Song J."/>
            <person name="Luo H."/>
            <person name="Xiang L."/>
            <person name="Li Y."/>
            <person name="Xu Z."/>
            <person name="Ji A."/>
            <person name="Wang L."/>
            <person name="Lu S."/>
            <person name="Hayward A."/>
            <person name="Sun W."/>
            <person name="Li X."/>
            <person name="Schwartz D.C."/>
            <person name="Wang Y."/>
            <person name="Chen S."/>
        </authorList>
    </citation>
    <scope>NUCLEOTIDE SEQUENCE [LARGE SCALE GENOMIC DNA]</scope>
    <source>
        <strain evidence="2 3">ZZ0214-1</strain>
    </source>
</reference>
<feature type="compositionally biased region" description="Polar residues" evidence="1">
    <location>
        <begin position="272"/>
        <end position="281"/>
    </location>
</feature>
<dbReference type="OrthoDB" id="2755252at2759"/>
<feature type="compositionally biased region" description="Pro residues" evidence="1">
    <location>
        <begin position="310"/>
        <end position="319"/>
    </location>
</feature>
<feature type="compositionally biased region" description="Basic and acidic residues" evidence="1">
    <location>
        <begin position="188"/>
        <end position="197"/>
    </location>
</feature>
<evidence type="ECO:0000313" key="2">
    <source>
        <dbReference type="EMBL" id="PIL23690.1"/>
    </source>
</evidence>
<feature type="compositionally biased region" description="Polar residues" evidence="1">
    <location>
        <begin position="206"/>
        <end position="230"/>
    </location>
</feature>
<feature type="compositionally biased region" description="Basic and acidic residues" evidence="1">
    <location>
        <begin position="161"/>
        <end position="179"/>
    </location>
</feature>
<proteinExistence type="predicted"/>
<feature type="region of interest" description="Disordered" evidence="1">
    <location>
        <begin position="144"/>
        <end position="386"/>
    </location>
</feature>
<evidence type="ECO:0000256" key="1">
    <source>
        <dbReference type="SAM" id="MobiDB-lite"/>
    </source>
</evidence>
<feature type="compositionally biased region" description="Low complexity" evidence="1">
    <location>
        <begin position="348"/>
        <end position="359"/>
    </location>
</feature>
<feature type="compositionally biased region" description="Basic residues" evidence="1">
    <location>
        <begin position="374"/>
        <end position="383"/>
    </location>
</feature>
<evidence type="ECO:0000313" key="3">
    <source>
        <dbReference type="Proteomes" id="UP000230002"/>
    </source>
</evidence>
<keyword evidence="3" id="KW-1185">Reference proteome</keyword>